<dbReference type="EMBL" id="FQ790345">
    <property type="protein sequence ID" value="CCD52856.1"/>
    <property type="molecule type" value="Genomic_DNA"/>
</dbReference>
<keyword evidence="1" id="KW-0472">Membrane</keyword>
<evidence type="ECO:0000313" key="2">
    <source>
        <dbReference type="EMBL" id="CCD52856.1"/>
    </source>
</evidence>
<keyword evidence="1" id="KW-0812">Transmembrane</keyword>
<reference evidence="3" key="1">
    <citation type="journal article" date="2011" name="PLoS Genet.">
        <title>Genomic analysis of the necrotrophic fungal pathogens Sclerotinia sclerotiorum and Botrytis cinerea.</title>
        <authorList>
            <person name="Amselem J."/>
            <person name="Cuomo C.A."/>
            <person name="van Kan J.A."/>
            <person name="Viaud M."/>
            <person name="Benito E.P."/>
            <person name="Couloux A."/>
            <person name="Coutinho P.M."/>
            <person name="de Vries R.P."/>
            <person name="Dyer P.S."/>
            <person name="Fillinger S."/>
            <person name="Fournier E."/>
            <person name="Gout L."/>
            <person name="Hahn M."/>
            <person name="Kohn L."/>
            <person name="Lapalu N."/>
            <person name="Plummer K.M."/>
            <person name="Pradier J.M."/>
            <person name="Quevillon E."/>
            <person name="Sharon A."/>
            <person name="Simon A."/>
            <person name="ten Have A."/>
            <person name="Tudzynski B."/>
            <person name="Tudzynski P."/>
            <person name="Wincker P."/>
            <person name="Andrew M."/>
            <person name="Anthouard V."/>
            <person name="Beever R.E."/>
            <person name="Beffa R."/>
            <person name="Benoit I."/>
            <person name="Bouzid O."/>
            <person name="Brault B."/>
            <person name="Chen Z."/>
            <person name="Choquer M."/>
            <person name="Collemare J."/>
            <person name="Cotton P."/>
            <person name="Danchin E.G."/>
            <person name="Da Silva C."/>
            <person name="Gautier A."/>
            <person name="Giraud C."/>
            <person name="Giraud T."/>
            <person name="Gonzalez C."/>
            <person name="Grossetete S."/>
            <person name="Guldener U."/>
            <person name="Henrissat B."/>
            <person name="Howlett B.J."/>
            <person name="Kodira C."/>
            <person name="Kretschmer M."/>
            <person name="Lappartient A."/>
            <person name="Leroch M."/>
            <person name="Levis C."/>
            <person name="Mauceli E."/>
            <person name="Neuveglise C."/>
            <person name="Oeser B."/>
            <person name="Pearson M."/>
            <person name="Poulain J."/>
            <person name="Poussereau N."/>
            <person name="Quesneville H."/>
            <person name="Rascle C."/>
            <person name="Schumacher J."/>
            <person name="Segurens B."/>
            <person name="Sexton A."/>
            <person name="Silva E."/>
            <person name="Sirven C."/>
            <person name="Soanes D.M."/>
            <person name="Talbot N.J."/>
            <person name="Templeton M."/>
            <person name="Yandava C."/>
            <person name="Yarden O."/>
            <person name="Zeng Q."/>
            <person name="Rollins J.A."/>
            <person name="Lebrun M.H."/>
            <person name="Dickman M."/>
        </authorList>
    </citation>
    <scope>NUCLEOTIDE SEQUENCE [LARGE SCALE GENOMIC DNA]</scope>
    <source>
        <strain evidence="3">T4</strain>
    </source>
</reference>
<dbReference type="HOGENOM" id="CLU_2413024_0_0_1"/>
<protein>
    <submittedName>
        <fullName evidence="2">Uncharacterized protein</fullName>
    </submittedName>
</protein>
<dbReference type="Proteomes" id="UP000008177">
    <property type="component" value="Unplaced contigs"/>
</dbReference>
<dbReference type="InParanoid" id="G2YMK8"/>
<evidence type="ECO:0000256" key="1">
    <source>
        <dbReference type="SAM" id="Phobius"/>
    </source>
</evidence>
<feature type="transmembrane region" description="Helical" evidence="1">
    <location>
        <begin position="12"/>
        <end position="32"/>
    </location>
</feature>
<keyword evidence="1" id="KW-1133">Transmembrane helix</keyword>
<organism evidence="2 3">
    <name type="scientific">Botryotinia fuckeliana (strain T4)</name>
    <name type="common">Noble rot fungus</name>
    <name type="synonym">Botrytis cinerea</name>
    <dbReference type="NCBI Taxonomy" id="999810"/>
    <lineage>
        <taxon>Eukaryota</taxon>
        <taxon>Fungi</taxon>
        <taxon>Dikarya</taxon>
        <taxon>Ascomycota</taxon>
        <taxon>Pezizomycotina</taxon>
        <taxon>Leotiomycetes</taxon>
        <taxon>Helotiales</taxon>
        <taxon>Sclerotiniaceae</taxon>
        <taxon>Botrytis</taxon>
    </lineage>
</organism>
<accession>G2YMK8</accession>
<name>G2YMK8_BOTF4</name>
<dbReference type="AlphaFoldDB" id="G2YMK8"/>
<proteinExistence type="predicted"/>
<gene>
    <name evidence="2" type="ORF">BofuT4_uP137800.1</name>
</gene>
<sequence>MDSSLRVNDLRIYLCAFAIIHIVCLPCILPLSQCDGIEKGLRKTFVSSILRVYTGYLLRTPGILSTANFMHTPRTALPDREIIMNGVSASMR</sequence>
<evidence type="ECO:0000313" key="3">
    <source>
        <dbReference type="Proteomes" id="UP000008177"/>
    </source>
</evidence>